<dbReference type="EMBL" id="JACVVK020000603">
    <property type="protein sequence ID" value="KAK7463265.1"/>
    <property type="molecule type" value="Genomic_DNA"/>
</dbReference>
<reference evidence="3 4" key="1">
    <citation type="journal article" date="2023" name="Sci. Data">
        <title>Genome assembly of the Korean intertidal mud-creeper Batillaria attramentaria.</title>
        <authorList>
            <person name="Patra A.K."/>
            <person name="Ho P.T."/>
            <person name="Jun S."/>
            <person name="Lee S.J."/>
            <person name="Kim Y."/>
            <person name="Won Y.J."/>
        </authorList>
    </citation>
    <scope>NUCLEOTIDE SEQUENCE [LARGE SCALE GENOMIC DNA]</scope>
    <source>
        <strain evidence="3">Wonlab-2016</strain>
    </source>
</reference>
<keyword evidence="2" id="KW-0812">Transmembrane</keyword>
<keyword evidence="2" id="KW-1133">Transmembrane helix</keyword>
<comment type="caution">
    <text evidence="3">The sequence shown here is derived from an EMBL/GenBank/DDBJ whole genome shotgun (WGS) entry which is preliminary data.</text>
</comment>
<keyword evidence="4" id="KW-1185">Reference proteome</keyword>
<dbReference type="Proteomes" id="UP001519460">
    <property type="component" value="Unassembled WGS sequence"/>
</dbReference>
<feature type="transmembrane region" description="Helical" evidence="2">
    <location>
        <begin position="19"/>
        <end position="36"/>
    </location>
</feature>
<evidence type="ECO:0000313" key="3">
    <source>
        <dbReference type="EMBL" id="KAK7463265.1"/>
    </source>
</evidence>
<accession>A0ABD0J6U4</accession>
<evidence type="ECO:0000256" key="2">
    <source>
        <dbReference type="SAM" id="Phobius"/>
    </source>
</evidence>
<feature type="non-terminal residue" evidence="3">
    <location>
        <position position="311"/>
    </location>
</feature>
<name>A0ABD0J6U4_9CAEN</name>
<keyword evidence="2" id="KW-0472">Membrane</keyword>
<evidence type="ECO:0000313" key="4">
    <source>
        <dbReference type="Proteomes" id="UP001519460"/>
    </source>
</evidence>
<sequence length="311" mass="34818">MDESAEEAKTMVVGQFPELGWICVLCPFLFYFLPVCDTKQRERQVVLSRIFPDFWTSSSGVEEEGRWGLEGDEHEKGGSVHTRACRNASVPDLLSGQDENFQLLKFDSFLPAKLTFRFFWKGRMLCQASSQRHTEALQREGRRQGVKRLREVLPRILGVFGTVAKFQYDDGTLSRELTSNTGDVVDQNVQPTLVAHMSPTVCARAAWHAAPERSPGAVFSKLGAPADTRSSADFGRVRETPNHSQRSARASQDFHSHTEPSEVPSPAPNGPEPARHVPQSQLYVWCKTHKRRHFKEASKDAATGPVPRTVT</sequence>
<gene>
    <name evidence="3" type="ORF">BaRGS_00038170</name>
</gene>
<organism evidence="3 4">
    <name type="scientific">Batillaria attramentaria</name>
    <dbReference type="NCBI Taxonomy" id="370345"/>
    <lineage>
        <taxon>Eukaryota</taxon>
        <taxon>Metazoa</taxon>
        <taxon>Spiralia</taxon>
        <taxon>Lophotrochozoa</taxon>
        <taxon>Mollusca</taxon>
        <taxon>Gastropoda</taxon>
        <taxon>Caenogastropoda</taxon>
        <taxon>Sorbeoconcha</taxon>
        <taxon>Cerithioidea</taxon>
        <taxon>Batillariidae</taxon>
        <taxon>Batillaria</taxon>
    </lineage>
</organism>
<dbReference type="AlphaFoldDB" id="A0ABD0J6U4"/>
<feature type="region of interest" description="Disordered" evidence="1">
    <location>
        <begin position="216"/>
        <end position="282"/>
    </location>
</feature>
<evidence type="ECO:0000256" key="1">
    <source>
        <dbReference type="SAM" id="MobiDB-lite"/>
    </source>
</evidence>
<evidence type="ECO:0008006" key="5">
    <source>
        <dbReference type="Google" id="ProtNLM"/>
    </source>
</evidence>
<protein>
    <recommendedName>
        <fullName evidence="5">Homeobox domain-containing protein</fullName>
    </recommendedName>
</protein>
<proteinExistence type="predicted"/>